<evidence type="ECO:0000313" key="5">
    <source>
        <dbReference type="EMBL" id="GJJ07204.1"/>
    </source>
</evidence>
<dbReference type="Gene3D" id="3.90.1150.10">
    <property type="entry name" value="Aspartate Aminotransferase, domain 1"/>
    <property type="match status" value="1"/>
</dbReference>
<name>A0AAV5A1N3_9AGAM</name>
<dbReference type="GO" id="GO:0030170">
    <property type="term" value="F:pyridoxal phosphate binding"/>
    <property type="evidence" value="ECO:0007669"/>
    <property type="project" value="InterPro"/>
</dbReference>
<comment type="caution">
    <text evidence="5">The sequence shown here is derived from an EMBL/GenBank/DDBJ whole genome shotgun (WGS) entry which is preliminary data.</text>
</comment>
<evidence type="ECO:0000256" key="3">
    <source>
        <dbReference type="PIRSR" id="PIRSR001434-2"/>
    </source>
</evidence>
<sequence>MNIGLGTSLLHSDDEFATDLHVAPAISVTSTYRAAEDEIELSEWNPLNPQMHIYSRYTQSVTTRVEKIIGDLHGGFAVTYTSGLSAIYAALVHLKPKRIAIGEGYHGTLNTIGVYQQSREIPVNVIGLEEEYQEGDVIWLETPLNPTGEAKDIQYYAEKAHKVNAVLVVDATFAPPPLQDPFKWGADVVMHSATKYLGGHSDLLSGVLVVKNKEEWLKLWQYRTYVGNIMGSLEAWLLLRSLRTFHLRIPRQSQTATALAAWFNTLKAIPKGETLDGIPGGIVVDVKHASLQDKSSFNPATQLTGGYGATFAVLLSNEAQAKTFPHRLKYWTCATSLGGVESLIEYRKRSDKNADPRLLRLSVGVEDLEDLKNDLKDGILAVANLAD</sequence>
<feature type="modified residue" description="N6-(pyridoxal phosphate)lysine" evidence="3">
    <location>
        <position position="195"/>
    </location>
</feature>
<dbReference type="EMBL" id="BPWL01000002">
    <property type="protein sequence ID" value="GJJ07204.1"/>
    <property type="molecule type" value="Genomic_DNA"/>
</dbReference>
<dbReference type="InterPro" id="IPR015421">
    <property type="entry name" value="PyrdxlP-dep_Trfase_major"/>
</dbReference>
<dbReference type="Proteomes" id="UP001050691">
    <property type="component" value="Unassembled WGS sequence"/>
</dbReference>
<dbReference type="PANTHER" id="PTHR11808:SF35">
    <property type="entry name" value="CYSTATHIONINE GAMMA-SYNTHASE (AFU_ORTHOLOGUE AFUA_7G01590)"/>
    <property type="match status" value="1"/>
</dbReference>
<dbReference type="InterPro" id="IPR015424">
    <property type="entry name" value="PyrdxlP-dep_Trfase"/>
</dbReference>
<accession>A0AAV5A1N3</accession>
<dbReference type="InterPro" id="IPR015422">
    <property type="entry name" value="PyrdxlP-dep_Trfase_small"/>
</dbReference>
<dbReference type="InterPro" id="IPR054542">
    <property type="entry name" value="Cys_met_metab_PP"/>
</dbReference>
<dbReference type="PIRSF" id="PIRSF001434">
    <property type="entry name" value="CGS"/>
    <property type="match status" value="1"/>
</dbReference>
<organism evidence="5 6">
    <name type="scientific">Clathrus columnatus</name>
    <dbReference type="NCBI Taxonomy" id="1419009"/>
    <lineage>
        <taxon>Eukaryota</taxon>
        <taxon>Fungi</taxon>
        <taxon>Dikarya</taxon>
        <taxon>Basidiomycota</taxon>
        <taxon>Agaricomycotina</taxon>
        <taxon>Agaricomycetes</taxon>
        <taxon>Phallomycetidae</taxon>
        <taxon>Phallales</taxon>
        <taxon>Clathraceae</taxon>
        <taxon>Clathrus</taxon>
    </lineage>
</organism>
<proteinExistence type="inferred from homology"/>
<protein>
    <recommendedName>
        <fullName evidence="7">Cystathionine gamma-synthase</fullName>
    </recommendedName>
</protein>
<evidence type="ECO:0000313" key="6">
    <source>
        <dbReference type="Proteomes" id="UP001050691"/>
    </source>
</evidence>
<evidence type="ECO:0000256" key="2">
    <source>
        <dbReference type="ARBA" id="ARBA00022898"/>
    </source>
</evidence>
<evidence type="ECO:0000256" key="1">
    <source>
        <dbReference type="ARBA" id="ARBA00001933"/>
    </source>
</evidence>
<dbReference type="GO" id="GO:0016846">
    <property type="term" value="F:carbon-sulfur lyase activity"/>
    <property type="evidence" value="ECO:0007669"/>
    <property type="project" value="TreeGrafter"/>
</dbReference>
<dbReference type="GO" id="GO:0005737">
    <property type="term" value="C:cytoplasm"/>
    <property type="evidence" value="ECO:0007669"/>
    <property type="project" value="TreeGrafter"/>
</dbReference>
<keyword evidence="2 3" id="KW-0663">Pyridoxal phosphate</keyword>
<dbReference type="AlphaFoldDB" id="A0AAV5A1N3"/>
<reference evidence="5" key="1">
    <citation type="submission" date="2021-10" db="EMBL/GenBank/DDBJ databases">
        <title>De novo Genome Assembly of Clathrus columnatus (Basidiomycota, Fungi) Using Illumina and Nanopore Sequence Data.</title>
        <authorList>
            <person name="Ogiso-Tanaka E."/>
            <person name="Itagaki H."/>
            <person name="Hosoya T."/>
            <person name="Hosaka K."/>
        </authorList>
    </citation>
    <scope>NUCLEOTIDE SEQUENCE</scope>
    <source>
        <strain evidence="5">MO-923</strain>
    </source>
</reference>
<dbReference type="InterPro" id="IPR000277">
    <property type="entry name" value="Cys/Met-Metab_PyrdxlP-dep_enz"/>
</dbReference>
<dbReference type="PROSITE" id="PS00868">
    <property type="entry name" value="CYS_MET_METAB_PP"/>
    <property type="match status" value="1"/>
</dbReference>
<comment type="similarity">
    <text evidence="4">Belongs to the trans-sulfuration enzymes family.</text>
</comment>
<evidence type="ECO:0000256" key="4">
    <source>
        <dbReference type="RuleBase" id="RU362118"/>
    </source>
</evidence>
<dbReference type="GO" id="GO:0019346">
    <property type="term" value="P:transsulfuration"/>
    <property type="evidence" value="ECO:0007669"/>
    <property type="project" value="InterPro"/>
</dbReference>
<evidence type="ECO:0008006" key="7">
    <source>
        <dbReference type="Google" id="ProtNLM"/>
    </source>
</evidence>
<dbReference type="Pfam" id="PF01053">
    <property type="entry name" value="Cys_Met_Meta_PP"/>
    <property type="match status" value="1"/>
</dbReference>
<keyword evidence="6" id="KW-1185">Reference proteome</keyword>
<comment type="cofactor">
    <cofactor evidence="1 4">
        <name>pyridoxal 5'-phosphate</name>
        <dbReference type="ChEBI" id="CHEBI:597326"/>
    </cofactor>
</comment>
<dbReference type="PANTHER" id="PTHR11808">
    <property type="entry name" value="TRANS-SULFURATION ENZYME FAMILY MEMBER"/>
    <property type="match status" value="1"/>
</dbReference>
<dbReference type="Gene3D" id="3.40.640.10">
    <property type="entry name" value="Type I PLP-dependent aspartate aminotransferase-like (Major domain)"/>
    <property type="match status" value="1"/>
</dbReference>
<dbReference type="SUPFAM" id="SSF53383">
    <property type="entry name" value="PLP-dependent transferases"/>
    <property type="match status" value="1"/>
</dbReference>
<gene>
    <name evidence="5" type="ORF">Clacol_001404</name>
</gene>